<protein>
    <submittedName>
        <fullName evidence="7">Epimerase</fullName>
    </submittedName>
</protein>
<sequence length="331" mass="34063">MMPMAAFAMKTGARAPWDRALVTGGAGFVGSHLCTRLLDAGVEVDCLDDLSTGRAGNVAHLAGRHGFRFLERDVAGPGLPGLLDGPYDLVLHLAGPARPGAGWDRPPALLDAASTGTRAALDIAGRDGARFLLASAPPPDADDPFDAHGAYAEALRFSEALVAARAGDPGAHAGIVRLFTACGPRMRTDDGTVPGAFLAQALAGRPVTLAGDGGRRHSLCYVDDLVDGVLLVAAGRSVRPVDLGGDETPTEAEIARRVIELTGSDAPVTCTGRPPDDPAGPRPATGFAHEIFGWMPGVTWQEGLARTVAALTERPGPVPATVVRADEGGWA</sequence>
<dbReference type="InterPro" id="IPR036291">
    <property type="entry name" value="NAD(P)-bd_dom_sf"/>
</dbReference>
<keyword evidence="2" id="KW-0210">Decarboxylase</keyword>
<evidence type="ECO:0000256" key="2">
    <source>
        <dbReference type="ARBA" id="ARBA00022793"/>
    </source>
</evidence>
<comment type="caution">
    <text evidence="7">The sequence shown here is derived from an EMBL/GenBank/DDBJ whole genome shotgun (WGS) entry which is preliminary data.</text>
</comment>
<evidence type="ECO:0000259" key="6">
    <source>
        <dbReference type="Pfam" id="PF01370"/>
    </source>
</evidence>
<feature type="domain" description="NAD-dependent epimerase/dehydratase" evidence="6">
    <location>
        <begin position="20"/>
        <end position="234"/>
    </location>
</feature>
<dbReference type="EMBL" id="BMSL01000037">
    <property type="protein sequence ID" value="GGS68762.1"/>
    <property type="molecule type" value="Genomic_DNA"/>
</dbReference>
<organism evidence="7 8">
    <name type="scientific">Streptomyces griseoviridis</name>
    <dbReference type="NCBI Taxonomy" id="45398"/>
    <lineage>
        <taxon>Bacteria</taxon>
        <taxon>Bacillati</taxon>
        <taxon>Actinomycetota</taxon>
        <taxon>Actinomycetes</taxon>
        <taxon>Kitasatosporales</taxon>
        <taxon>Streptomycetaceae</taxon>
        <taxon>Streptomyces</taxon>
    </lineage>
</organism>
<reference evidence="7" key="2">
    <citation type="submission" date="2020-09" db="EMBL/GenBank/DDBJ databases">
        <authorList>
            <person name="Sun Q."/>
            <person name="Ohkuma M."/>
        </authorList>
    </citation>
    <scope>NUCLEOTIDE SEQUENCE</scope>
    <source>
        <strain evidence="7">JCM 4234</strain>
    </source>
</reference>
<gene>
    <name evidence="7" type="ORF">GCM10010238_66860</name>
</gene>
<keyword evidence="8" id="KW-1185">Reference proteome</keyword>
<dbReference type="InterPro" id="IPR044516">
    <property type="entry name" value="UXS-like"/>
</dbReference>
<evidence type="ECO:0000256" key="3">
    <source>
        <dbReference type="ARBA" id="ARBA00023027"/>
    </source>
</evidence>
<dbReference type="GO" id="GO:0070403">
    <property type="term" value="F:NAD+ binding"/>
    <property type="evidence" value="ECO:0007669"/>
    <property type="project" value="InterPro"/>
</dbReference>
<evidence type="ECO:0000256" key="1">
    <source>
        <dbReference type="ARBA" id="ARBA00001911"/>
    </source>
</evidence>
<dbReference type="PANTHER" id="PTHR43078:SF6">
    <property type="entry name" value="UDP-GLUCURONIC ACID DECARBOXYLASE 1"/>
    <property type="match status" value="1"/>
</dbReference>
<evidence type="ECO:0000313" key="8">
    <source>
        <dbReference type="Proteomes" id="UP000653493"/>
    </source>
</evidence>
<reference evidence="7" key="1">
    <citation type="journal article" date="2014" name="Int. J. Syst. Evol. Microbiol.">
        <title>Complete genome sequence of Corynebacterium casei LMG S-19264T (=DSM 44701T), isolated from a smear-ripened cheese.</title>
        <authorList>
            <consortium name="US DOE Joint Genome Institute (JGI-PGF)"/>
            <person name="Walter F."/>
            <person name="Albersmeier A."/>
            <person name="Kalinowski J."/>
            <person name="Ruckert C."/>
        </authorList>
    </citation>
    <scope>NUCLEOTIDE SEQUENCE</scope>
    <source>
        <strain evidence="7">JCM 4234</strain>
    </source>
</reference>
<comment type="cofactor">
    <cofactor evidence="1">
        <name>NAD(+)</name>
        <dbReference type="ChEBI" id="CHEBI:57540"/>
    </cofactor>
</comment>
<dbReference type="GO" id="GO:0048040">
    <property type="term" value="F:UDP-glucuronate decarboxylase activity"/>
    <property type="evidence" value="ECO:0007669"/>
    <property type="project" value="TreeGrafter"/>
</dbReference>
<dbReference type="InterPro" id="IPR001509">
    <property type="entry name" value="Epimerase_deHydtase"/>
</dbReference>
<keyword evidence="4" id="KW-0456">Lyase</keyword>
<dbReference type="GO" id="GO:0005737">
    <property type="term" value="C:cytoplasm"/>
    <property type="evidence" value="ECO:0007669"/>
    <property type="project" value="TreeGrafter"/>
</dbReference>
<evidence type="ECO:0000313" key="7">
    <source>
        <dbReference type="EMBL" id="GGS68762.1"/>
    </source>
</evidence>
<dbReference type="AlphaFoldDB" id="A0A918GW55"/>
<dbReference type="SUPFAM" id="SSF51735">
    <property type="entry name" value="NAD(P)-binding Rossmann-fold domains"/>
    <property type="match status" value="1"/>
</dbReference>
<name>A0A918GW55_STRGD</name>
<feature type="region of interest" description="Disordered" evidence="5">
    <location>
        <begin position="265"/>
        <end position="285"/>
    </location>
</feature>
<accession>A0A918GW55</accession>
<keyword evidence="3" id="KW-0520">NAD</keyword>
<evidence type="ECO:0000256" key="5">
    <source>
        <dbReference type="SAM" id="MobiDB-lite"/>
    </source>
</evidence>
<dbReference type="Proteomes" id="UP000653493">
    <property type="component" value="Unassembled WGS sequence"/>
</dbReference>
<dbReference type="Gene3D" id="3.40.50.720">
    <property type="entry name" value="NAD(P)-binding Rossmann-like Domain"/>
    <property type="match status" value="1"/>
</dbReference>
<proteinExistence type="predicted"/>
<dbReference type="GO" id="GO:0042732">
    <property type="term" value="P:D-xylose metabolic process"/>
    <property type="evidence" value="ECO:0007669"/>
    <property type="project" value="InterPro"/>
</dbReference>
<evidence type="ECO:0000256" key="4">
    <source>
        <dbReference type="ARBA" id="ARBA00023239"/>
    </source>
</evidence>
<dbReference type="PANTHER" id="PTHR43078">
    <property type="entry name" value="UDP-GLUCURONIC ACID DECARBOXYLASE-RELATED"/>
    <property type="match status" value="1"/>
</dbReference>
<dbReference type="Pfam" id="PF01370">
    <property type="entry name" value="Epimerase"/>
    <property type="match status" value="1"/>
</dbReference>